<evidence type="ECO:0000313" key="11">
    <source>
        <dbReference type="EMBL" id="CUQ90158.1"/>
    </source>
</evidence>
<evidence type="ECO:0000313" key="12">
    <source>
        <dbReference type="Proteomes" id="UP000078383"/>
    </source>
</evidence>
<dbReference type="FunFam" id="2.30.250.10:FF:000006">
    <property type="entry name" value="Probable M18 family aminopeptidase 1"/>
    <property type="match status" value="1"/>
</dbReference>
<dbReference type="EC" id="3.4.11.-" evidence="10"/>
<keyword evidence="7 9" id="KW-0862">Zinc</keyword>
<dbReference type="EMBL" id="CZBX01000009">
    <property type="protein sequence ID" value="CUQ90158.1"/>
    <property type="molecule type" value="Genomic_DNA"/>
</dbReference>
<gene>
    <name evidence="11" type="primary">apeA</name>
    <name evidence="11" type="ORF">ERS852502_02132</name>
</gene>
<dbReference type="Gene3D" id="3.40.630.10">
    <property type="entry name" value="Zn peptidases"/>
    <property type="match status" value="1"/>
</dbReference>
<evidence type="ECO:0000256" key="1">
    <source>
        <dbReference type="ARBA" id="ARBA00001947"/>
    </source>
</evidence>
<dbReference type="OrthoDB" id="89722at2"/>
<evidence type="ECO:0000256" key="4">
    <source>
        <dbReference type="ARBA" id="ARBA00022670"/>
    </source>
</evidence>
<evidence type="ECO:0000256" key="6">
    <source>
        <dbReference type="ARBA" id="ARBA00022801"/>
    </source>
</evidence>
<evidence type="ECO:0000256" key="10">
    <source>
        <dbReference type="RuleBase" id="RU004387"/>
    </source>
</evidence>
<proteinExistence type="inferred from homology"/>
<dbReference type="GO" id="GO:0004177">
    <property type="term" value="F:aminopeptidase activity"/>
    <property type="evidence" value="ECO:0007669"/>
    <property type="project" value="UniProtKB-KW"/>
</dbReference>
<keyword evidence="8 9" id="KW-0482">Metalloprotease</keyword>
<evidence type="ECO:0000256" key="5">
    <source>
        <dbReference type="ARBA" id="ARBA00022723"/>
    </source>
</evidence>
<dbReference type="SUPFAM" id="SSF101821">
    <property type="entry name" value="Aminopeptidase/glucanase lid domain"/>
    <property type="match status" value="1"/>
</dbReference>
<keyword evidence="4 9" id="KW-0645">Protease</keyword>
<dbReference type="InterPro" id="IPR001948">
    <property type="entry name" value="Peptidase_M18"/>
</dbReference>
<evidence type="ECO:0000256" key="7">
    <source>
        <dbReference type="ARBA" id="ARBA00022833"/>
    </source>
</evidence>
<dbReference type="GO" id="GO:0008237">
    <property type="term" value="F:metallopeptidase activity"/>
    <property type="evidence" value="ECO:0007669"/>
    <property type="project" value="UniProtKB-KW"/>
</dbReference>
<dbReference type="PRINTS" id="PR00932">
    <property type="entry name" value="AMINO1PTASE"/>
</dbReference>
<dbReference type="Proteomes" id="UP000078383">
    <property type="component" value="Unassembled WGS sequence"/>
</dbReference>
<protein>
    <recommendedName>
        <fullName evidence="10">M18 family aminopeptidase</fullName>
        <ecNumber evidence="10">3.4.11.-</ecNumber>
    </recommendedName>
</protein>
<dbReference type="InterPro" id="IPR023358">
    <property type="entry name" value="Peptidase_M18_dom2"/>
</dbReference>
<evidence type="ECO:0000256" key="2">
    <source>
        <dbReference type="ARBA" id="ARBA00008290"/>
    </source>
</evidence>
<dbReference type="GO" id="GO:0008270">
    <property type="term" value="F:zinc ion binding"/>
    <property type="evidence" value="ECO:0007669"/>
    <property type="project" value="InterPro"/>
</dbReference>
<dbReference type="GO" id="GO:0006508">
    <property type="term" value="P:proteolysis"/>
    <property type="evidence" value="ECO:0007669"/>
    <property type="project" value="UniProtKB-KW"/>
</dbReference>
<dbReference type="AlphaFoldDB" id="A0A175A036"/>
<comment type="cofactor">
    <cofactor evidence="1 10">
        <name>Zn(2+)</name>
        <dbReference type="ChEBI" id="CHEBI:29105"/>
    </cofactor>
</comment>
<dbReference type="SUPFAM" id="SSF53187">
    <property type="entry name" value="Zn-dependent exopeptidases"/>
    <property type="match status" value="1"/>
</dbReference>
<name>A0A175A036_9FIRM</name>
<dbReference type="Pfam" id="PF02127">
    <property type="entry name" value="Peptidase_M18"/>
    <property type="match status" value="1"/>
</dbReference>
<evidence type="ECO:0000256" key="9">
    <source>
        <dbReference type="RuleBase" id="RU004386"/>
    </source>
</evidence>
<reference evidence="11 12" key="1">
    <citation type="submission" date="2015-09" db="EMBL/GenBank/DDBJ databases">
        <authorList>
            <consortium name="Pathogen Informatics"/>
        </authorList>
    </citation>
    <scope>NUCLEOTIDE SEQUENCE [LARGE SCALE GENOMIC DNA]</scope>
    <source>
        <strain evidence="11 12">2789STDY5834889</strain>
    </source>
</reference>
<keyword evidence="5 9" id="KW-0479">Metal-binding</keyword>
<dbReference type="PANTHER" id="PTHR28570">
    <property type="entry name" value="ASPARTYL AMINOPEPTIDASE"/>
    <property type="match status" value="1"/>
</dbReference>
<dbReference type="GO" id="GO:0005737">
    <property type="term" value="C:cytoplasm"/>
    <property type="evidence" value="ECO:0007669"/>
    <property type="project" value="UniProtKB-ARBA"/>
</dbReference>
<dbReference type="Gene3D" id="2.30.250.10">
    <property type="entry name" value="Aminopeptidase i, Domain 2"/>
    <property type="match status" value="1"/>
</dbReference>
<comment type="similarity">
    <text evidence="2 9">Belongs to the peptidase M18 family.</text>
</comment>
<dbReference type="NCBIfam" id="NF002600">
    <property type="entry name" value="PRK02256.1"/>
    <property type="match status" value="1"/>
</dbReference>
<evidence type="ECO:0000256" key="3">
    <source>
        <dbReference type="ARBA" id="ARBA00022438"/>
    </source>
</evidence>
<accession>A0A175A036</accession>
<keyword evidence="3 9" id="KW-0031">Aminopeptidase</keyword>
<organism evidence="11 12">
    <name type="scientific">[Ruminococcus] torques</name>
    <dbReference type="NCBI Taxonomy" id="33039"/>
    <lineage>
        <taxon>Bacteria</taxon>
        <taxon>Bacillati</taxon>
        <taxon>Bacillota</taxon>
        <taxon>Clostridia</taxon>
        <taxon>Lachnospirales</taxon>
        <taxon>Lachnospiraceae</taxon>
        <taxon>Mediterraneibacter</taxon>
    </lineage>
</organism>
<dbReference type="RefSeq" id="WP_055172844.1">
    <property type="nucleotide sequence ID" value="NZ_CZBX01000009.1"/>
</dbReference>
<evidence type="ECO:0000256" key="8">
    <source>
        <dbReference type="ARBA" id="ARBA00023049"/>
    </source>
</evidence>
<dbReference type="PANTHER" id="PTHR28570:SF2">
    <property type="entry name" value="M18 FAMILY AMINOPEPTIDASE 1-RELATED"/>
    <property type="match status" value="1"/>
</dbReference>
<sequence>MDRKNAWTTYSKEELDRLEQVNTEYKNCLDAGKTERECVALAVEKAKAEGYKDIRDIIKNGGEVKAGDKLYAVCMNKTIALFHMGTKPLTEGMNILGAHIDSPRIDVKQNPLYENEEFAYLDTHYYGGIKKYQWVTLPLALHGVIAKKDGTTVQVSIGEKEDDPVFVITDLLIHLASKQMEKKAATVVEGEKLDLLIGSRPIEQDETLEEKEKEAVKANVINLLKQYYDMEEEDFLSAELEIVPAGKARDCGLDRSMVLAYGQDDRVCAFTSLFAMLDVKEVEHTACCILVDKEEIGSVGATGMHSRFFENTVAELVALTEGESDLKVRRALMNSRMLSSDVSAAYDPMYAEVFEKRSSAFFGKGLVFNKFTGARGKSGSNDANAEYLAKIRNAMDAQSVAYQFAELGKVDAGGGGTIAYIMANYGMEVIDSGVAVLSMHAPWEVTSKADVYEAYKGYKAFIEEMR</sequence>
<keyword evidence="6 9" id="KW-0378">Hydrolase</keyword>